<comment type="caution">
    <text evidence="1">The sequence shown here is derived from an EMBL/GenBank/DDBJ whole genome shotgun (WGS) entry which is preliminary data.</text>
</comment>
<organism evidence="1 2">
    <name type="scientific">Rhodobacter lacus</name>
    <dbReference type="NCBI Taxonomy" id="1641972"/>
    <lineage>
        <taxon>Bacteria</taxon>
        <taxon>Pseudomonadati</taxon>
        <taxon>Pseudomonadota</taxon>
        <taxon>Alphaproteobacteria</taxon>
        <taxon>Rhodobacterales</taxon>
        <taxon>Rhodobacter group</taxon>
        <taxon>Rhodobacter</taxon>
    </lineage>
</organism>
<name>A0ABW5ACG8_9RHOB</name>
<accession>A0ABW5ACG8</accession>
<keyword evidence="2" id="KW-1185">Reference proteome</keyword>
<evidence type="ECO:0000313" key="2">
    <source>
        <dbReference type="Proteomes" id="UP001597413"/>
    </source>
</evidence>
<evidence type="ECO:0000313" key="1">
    <source>
        <dbReference type="EMBL" id="MFD2175536.1"/>
    </source>
</evidence>
<sequence>MQQPAMEDPAAEVAIVMAHLRALEGQLEEEYRARRALAARLAPLEHERDALAARLGAAEAALAAMEHSRIWRATAPVRWLLGKLRRAR</sequence>
<proteinExistence type="predicted"/>
<dbReference type="Proteomes" id="UP001597413">
    <property type="component" value="Unassembled WGS sequence"/>
</dbReference>
<reference evidence="2" key="1">
    <citation type="journal article" date="2019" name="Int. J. Syst. Evol. Microbiol.">
        <title>The Global Catalogue of Microorganisms (GCM) 10K type strain sequencing project: providing services to taxonomists for standard genome sequencing and annotation.</title>
        <authorList>
            <consortium name="The Broad Institute Genomics Platform"/>
            <consortium name="The Broad Institute Genome Sequencing Center for Infectious Disease"/>
            <person name="Wu L."/>
            <person name="Ma J."/>
        </authorList>
    </citation>
    <scope>NUCLEOTIDE SEQUENCE [LARGE SCALE GENOMIC DNA]</scope>
    <source>
        <strain evidence="2">CCUG 55131</strain>
    </source>
</reference>
<protein>
    <submittedName>
        <fullName evidence="1">Uncharacterized protein</fullName>
    </submittedName>
</protein>
<dbReference type="RefSeq" id="WP_377392548.1">
    <property type="nucleotide sequence ID" value="NZ_JBHUIX010000014.1"/>
</dbReference>
<gene>
    <name evidence="1" type="ORF">ACFSM0_15690</name>
</gene>
<dbReference type="EMBL" id="JBHUIX010000014">
    <property type="protein sequence ID" value="MFD2175536.1"/>
    <property type="molecule type" value="Genomic_DNA"/>
</dbReference>